<feature type="transmembrane region" description="Helical" evidence="6">
    <location>
        <begin position="130"/>
        <end position="146"/>
    </location>
</feature>
<feature type="transmembrane region" description="Helical" evidence="6">
    <location>
        <begin position="249"/>
        <end position="271"/>
    </location>
</feature>
<evidence type="ECO:0000313" key="9">
    <source>
        <dbReference type="Proteomes" id="UP001500713"/>
    </source>
</evidence>
<keyword evidence="4 6" id="KW-1133">Transmembrane helix</keyword>
<feature type="transmembrane region" description="Helical" evidence="6">
    <location>
        <begin position="185"/>
        <end position="210"/>
    </location>
</feature>
<feature type="transmembrane region" description="Helical" evidence="6">
    <location>
        <begin position="152"/>
        <end position="173"/>
    </location>
</feature>
<evidence type="ECO:0000256" key="3">
    <source>
        <dbReference type="ARBA" id="ARBA00022692"/>
    </source>
</evidence>
<organism evidence="8 9">
    <name type="scientific">Parasphingorhabdus litoris</name>
    <dbReference type="NCBI Taxonomy" id="394733"/>
    <lineage>
        <taxon>Bacteria</taxon>
        <taxon>Pseudomonadati</taxon>
        <taxon>Pseudomonadota</taxon>
        <taxon>Alphaproteobacteria</taxon>
        <taxon>Sphingomonadales</taxon>
        <taxon>Sphingomonadaceae</taxon>
        <taxon>Parasphingorhabdus</taxon>
    </lineage>
</organism>
<dbReference type="SUPFAM" id="SSF103481">
    <property type="entry name" value="Multidrug resistance efflux transporter EmrE"/>
    <property type="match status" value="2"/>
</dbReference>
<feature type="transmembrane region" description="Helical" evidence="6">
    <location>
        <begin position="277"/>
        <end position="294"/>
    </location>
</feature>
<evidence type="ECO:0000256" key="5">
    <source>
        <dbReference type="ARBA" id="ARBA00023136"/>
    </source>
</evidence>
<comment type="similarity">
    <text evidence="2">Belongs to the drug/metabolite transporter (DMT) superfamily. 10 TMS drug/metabolite exporter (DME) (TC 2.A.7.3) family.</text>
</comment>
<dbReference type="InterPro" id="IPR037185">
    <property type="entry name" value="EmrE-like"/>
</dbReference>
<protein>
    <submittedName>
        <fullName evidence="8">DMT family transporter</fullName>
    </submittedName>
</protein>
<dbReference type="Pfam" id="PF00892">
    <property type="entry name" value="EamA"/>
    <property type="match status" value="1"/>
</dbReference>
<dbReference type="InterPro" id="IPR000620">
    <property type="entry name" value="EamA_dom"/>
</dbReference>
<evidence type="ECO:0000256" key="2">
    <source>
        <dbReference type="ARBA" id="ARBA00009853"/>
    </source>
</evidence>
<reference evidence="8 9" key="1">
    <citation type="journal article" date="2019" name="Int. J. Syst. Evol. Microbiol.">
        <title>The Global Catalogue of Microorganisms (GCM) 10K type strain sequencing project: providing services to taxonomists for standard genome sequencing and annotation.</title>
        <authorList>
            <consortium name="The Broad Institute Genomics Platform"/>
            <consortium name="The Broad Institute Genome Sequencing Center for Infectious Disease"/>
            <person name="Wu L."/>
            <person name="Ma J."/>
        </authorList>
    </citation>
    <scope>NUCLEOTIDE SEQUENCE [LARGE SCALE GENOMIC DNA]</scope>
    <source>
        <strain evidence="8 9">JCM 14162</strain>
    </source>
</reference>
<evidence type="ECO:0000313" key="8">
    <source>
        <dbReference type="EMBL" id="GAA0472360.1"/>
    </source>
</evidence>
<keyword evidence="9" id="KW-1185">Reference proteome</keyword>
<feature type="transmembrane region" description="Helical" evidence="6">
    <location>
        <begin position="7"/>
        <end position="28"/>
    </location>
</feature>
<accession>A0ABN1ABI0</accession>
<dbReference type="PANTHER" id="PTHR22911">
    <property type="entry name" value="ACYL-MALONYL CONDENSING ENZYME-RELATED"/>
    <property type="match status" value="1"/>
</dbReference>
<evidence type="ECO:0000256" key="4">
    <source>
        <dbReference type="ARBA" id="ARBA00022989"/>
    </source>
</evidence>
<keyword evidence="3 6" id="KW-0812">Transmembrane</keyword>
<feature type="transmembrane region" description="Helical" evidence="6">
    <location>
        <begin position="222"/>
        <end position="242"/>
    </location>
</feature>
<comment type="caution">
    <text evidence="8">The sequence shown here is derived from an EMBL/GenBank/DDBJ whole genome shotgun (WGS) entry which is preliminary data.</text>
</comment>
<feature type="transmembrane region" description="Helical" evidence="6">
    <location>
        <begin position="75"/>
        <end position="98"/>
    </location>
</feature>
<dbReference type="PANTHER" id="PTHR22911:SF6">
    <property type="entry name" value="SOLUTE CARRIER FAMILY 35 MEMBER G1"/>
    <property type="match status" value="1"/>
</dbReference>
<sequence length="306" mass="32660">MQADKNIGKTVAGSGILLALIAFSGFPIGDAFIKSMAGDWPAPAVAALRFTIGAIALAAILYWREGRAGFQISRPWLHAARGLTLAVGTITFFSAIFIMPLADAVAISFINPILTALFSGWFLKEKMRPATWLATIVAFGGVLIMLRPNVAAFGWVAILPLITAVAMAAMLILNRMVSSQRSIFAAQFYIAFWAAIFLSIASVAGHFLLPVMFVPGAPDWDVILRCAIVAVTATGCHFLLYMATMRTTAAAIAPIVYIQLIVASLISVFIFGDAIDPLALVGGSLILLSGLFLWRSERRAAPVVEA</sequence>
<proteinExistence type="inferred from homology"/>
<keyword evidence="5 6" id="KW-0472">Membrane</keyword>
<evidence type="ECO:0000259" key="7">
    <source>
        <dbReference type="Pfam" id="PF00892"/>
    </source>
</evidence>
<dbReference type="EMBL" id="BAAAEM010000002">
    <property type="protein sequence ID" value="GAA0472360.1"/>
    <property type="molecule type" value="Genomic_DNA"/>
</dbReference>
<dbReference type="Proteomes" id="UP001500713">
    <property type="component" value="Unassembled WGS sequence"/>
</dbReference>
<evidence type="ECO:0000256" key="6">
    <source>
        <dbReference type="SAM" id="Phobius"/>
    </source>
</evidence>
<gene>
    <name evidence="8" type="ORF">GCM10009096_11850</name>
</gene>
<feature type="transmembrane region" description="Helical" evidence="6">
    <location>
        <begin position="40"/>
        <end position="63"/>
    </location>
</feature>
<feature type="domain" description="EamA" evidence="7">
    <location>
        <begin position="14"/>
        <end position="146"/>
    </location>
</feature>
<comment type="subcellular location">
    <subcellularLocation>
        <location evidence="1">Membrane</location>
        <topology evidence="1">Multi-pass membrane protein</topology>
    </subcellularLocation>
</comment>
<evidence type="ECO:0000256" key="1">
    <source>
        <dbReference type="ARBA" id="ARBA00004141"/>
    </source>
</evidence>
<feature type="transmembrane region" description="Helical" evidence="6">
    <location>
        <begin position="104"/>
        <end position="123"/>
    </location>
</feature>
<name>A0ABN1ABI0_9SPHN</name>